<evidence type="ECO:0000313" key="4">
    <source>
        <dbReference type="Proteomes" id="UP000253436"/>
    </source>
</evidence>
<reference evidence="3 4" key="1">
    <citation type="submission" date="2018-07" db="EMBL/GenBank/DDBJ databases">
        <title>Genomic Encyclopedia of Type Strains, Phase III (KMG-III): the genomes of soil and plant-associated and newly described type strains.</title>
        <authorList>
            <person name="Whitman W."/>
        </authorList>
    </citation>
    <scope>NUCLEOTIDE SEQUENCE [LARGE SCALE GENOMIC DNA]</scope>
    <source>
        <strain evidence="3 4">CECT 7958</strain>
    </source>
</reference>
<name>A0A368ZF15_9FLAO</name>
<dbReference type="EMBL" id="QPJO01000003">
    <property type="protein sequence ID" value="RCW91496.1"/>
    <property type="molecule type" value="Genomic_DNA"/>
</dbReference>
<dbReference type="Pfam" id="PF00534">
    <property type="entry name" value="Glycos_transf_1"/>
    <property type="match status" value="1"/>
</dbReference>
<dbReference type="Pfam" id="PF13439">
    <property type="entry name" value="Glyco_transf_4"/>
    <property type="match status" value="1"/>
</dbReference>
<dbReference type="AlphaFoldDB" id="A0A368ZF15"/>
<dbReference type="Proteomes" id="UP000253436">
    <property type="component" value="Unassembled WGS sequence"/>
</dbReference>
<feature type="domain" description="Glycosyltransferase subfamily 4-like N-terminal" evidence="2">
    <location>
        <begin position="18"/>
        <end position="182"/>
    </location>
</feature>
<accession>A0A368ZF15</accession>
<comment type="caution">
    <text evidence="3">The sequence shown here is derived from an EMBL/GenBank/DDBJ whole genome shotgun (WGS) entry which is preliminary data.</text>
</comment>
<gene>
    <name evidence="3" type="ORF">DFQ08_103326</name>
</gene>
<dbReference type="InterPro" id="IPR001296">
    <property type="entry name" value="Glyco_trans_1"/>
</dbReference>
<dbReference type="PANTHER" id="PTHR45947:SF3">
    <property type="entry name" value="SULFOQUINOVOSYL TRANSFERASE SQD2"/>
    <property type="match status" value="1"/>
</dbReference>
<evidence type="ECO:0000259" key="1">
    <source>
        <dbReference type="Pfam" id="PF00534"/>
    </source>
</evidence>
<evidence type="ECO:0000259" key="2">
    <source>
        <dbReference type="Pfam" id="PF13439"/>
    </source>
</evidence>
<dbReference type="GO" id="GO:0016757">
    <property type="term" value="F:glycosyltransferase activity"/>
    <property type="evidence" value="ECO:0007669"/>
    <property type="project" value="InterPro"/>
</dbReference>
<dbReference type="CDD" id="cd03801">
    <property type="entry name" value="GT4_PimA-like"/>
    <property type="match status" value="1"/>
</dbReference>
<evidence type="ECO:0000313" key="3">
    <source>
        <dbReference type="EMBL" id="RCW91496.1"/>
    </source>
</evidence>
<keyword evidence="4" id="KW-1185">Reference proteome</keyword>
<keyword evidence="3" id="KW-0808">Transferase</keyword>
<protein>
    <submittedName>
        <fullName evidence="3">Glycosyltransferase involved in cell wall biosynthesis</fullName>
    </submittedName>
</protein>
<dbReference type="RefSeq" id="WP_114310003.1">
    <property type="nucleotide sequence ID" value="NZ_QPJO01000003.1"/>
</dbReference>
<sequence length="385" mass="42661">MHICFLTNEFPKAGFPHGGIGTFIATISKALVEKGVKVSVVGKNYTPNADSEVVNGVEVHRLHAKSIKGLAWCFNTRVIAKKIEAIHSKTPIDIVEASDMGLAFLPKLKGIAYVIRMHGGHHFFAESEKRKVGVWKGFQEQLSYKNADAFVAVSDFVKTHTSKYLSLDNRPVERINYPINLNHFQPLKITSTPFKIVFAGTICEKKGIRQLIQAMANILEDFPEASLDICGRDWFYPNGDSYIGMLKATEVPKLKQGSGSVTFKGVIDYNELPKIYAGAHVCAFPSHMETLGLVAPEAMCMAKPVLFTKEGPGSEVINHGNTGLLCNPYDPSDIAEQIKWVFQNPEAADEMGVNARESVLQRFNINIIVEQNIAFYDRIINSNKS</sequence>
<dbReference type="OrthoDB" id="502646at2"/>
<feature type="domain" description="Glycosyl transferase family 1" evidence="1">
    <location>
        <begin position="183"/>
        <end position="357"/>
    </location>
</feature>
<dbReference type="SUPFAM" id="SSF53756">
    <property type="entry name" value="UDP-Glycosyltransferase/glycogen phosphorylase"/>
    <property type="match status" value="1"/>
</dbReference>
<dbReference type="InterPro" id="IPR050194">
    <property type="entry name" value="Glycosyltransferase_grp1"/>
</dbReference>
<organism evidence="3 4">
    <name type="scientific">Winogradskyella arenosi</name>
    <dbReference type="NCBI Taxonomy" id="533325"/>
    <lineage>
        <taxon>Bacteria</taxon>
        <taxon>Pseudomonadati</taxon>
        <taxon>Bacteroidota</taxon>
        <taxon>Flavobacteriia</taxon>
        <taxon>Flavobacteriales</taxon>
        <taxon>Flavobacteriaceae</taxon>
        <taxon>Winogradskyella</taxon>
    </lineage>
</organism>
<dbReference type="Gene3D" id="3.40.50.2000">
    <property type="entry name" value="Glycogen Phosphorylase B"/>
    <property type="match status" value="2"/>
</dbReference>
<proteinExistence type="predicted"/>
<dbReference type="InterPro" id="IPR028098">
    <property type="entry name" value="Glyco_trans_4-like_N"/>
</dbReference>
<dbReference type="PANTHER" id="PTHR45947">
    <property type="entry name" value="SULFOQUINOVOSYL TRANSFERASE SQD2"/>
    <property type="match status" value="1"/>
</dbReference>